<feature type="domain" description="Core-binding (CB)" evidence="3">
    <location>
        <begin position="11"/>
        <end position="96"/>
    </location>
</feature>
<dbReference type="InterPro" id="IPR044068">
    <property type="entry name" value="CB"/>
</dbReference>
<sequence length="136" mass="16368">MKRVQNSMKHNLSEDILCLFEQHLISNGKSPNTIFSYLSSVKAYIRWFQDRFQRVPQQMYMENVAEYKVFLQQRGIDLSTFNSHMAGLCSWNEYLIQTREEDHFVVQKEDWKKVQHGMPHQPYIVNPMYNDLFRPC</sequence>
<evidence type="ECO:0000256" key="1">
    <source>
        <dbReference type="ARBA" id="ARBA00023125"/>
    </source>
</evidence>
<dbReference type="EMBL" id="FQVL01000016">
    <property type="protein sequence ID" value="SHF33882.1"/>
    <property type="molecule type" value="Genomic_DNA"/>
</dbReference>
<evidence type="ECO:0000259" key="3">
    <source>
        <dbReference type="PROSITE" id="PS51900"/>
    </source>
</evidence>
<keyword evidence="1 2" id="KW-0238">DNA-binding</keyword>
<evidence type="ECO:0000313" key="4">
    <source>
        <dbReference type="EMBL" id="SHF33882.1"/>
    </source>
</evidence>
<dbReference type="OrthoDB" id="184666at2"/>
<dbReference type="Proteomes" id="UP000184476">
    <property type="component" value="Unassembled WGS sequence"/>
</dbReference>
<evidence type="ECO:0000256" key="2">
    <source>
        <dbReference type="PROSITE-ProRule" id="PRU01248"/>
    </source>
</evidence>
<organism evidence="4 5">
    <name type="scientific">Seinonella peptonophila</name>
    <dbReference type="NCBI Taxonomy" id="112248"/>
    <lineage>
        <taxon>Bacteria</taxon>
        <taxon>Bacillati</taxon>
        <taxon>Bacillota</taxon>
        <taxon>Bacilli</taxon>
        <taxon>Bacillales</taxon>
        <taxon>Thermoactinomycetaceae</taxon>
        <taxon>Seinonella</taxon>
    </lineage>
</organism>
<dbReference type="InterPro" id="IPR010998">
    <property type="entry name" value="Integrase_recombinase_N"/>
</dbReference>
<dbReference type="SUPFAM" id="SSF47823">
    <property type="entry name" value="lambda integrase-like, N-terminal domain"/>
    <property type="match status" value="1"/>
</dbReference>
<protein>
    <submittedName>
        <fullName evidence="4">Phage integrase, N-terminal SAM-like domain</fullName>
    </submittedName>
</protein>
<accession>A0A1M5AVC0</accession>
<evidence type="ECO:0000313" key="5">
    <source>
        <dbReference type="Proteomes" id="UP000184476"/>
    </source>
</evidence>
<gene>
    <name evidence="4" type="ORF">SAMN05444392_11610</name>
</gene>
<dbReference type="PROSITE" id="PS51900">
    <property type="entry name" value="CB"/>
    <property type="match status" value="1"/>
</dbReference>
<name>A0A1M5AVC0_9BACL</name>
<dbReference type="STRING" id="112248.SAMN05444392_11610"/>
<dbReference type="AlphaFoldDB" id="A0A1M5AVC0"/>
<keyword evidence="5" id="KW-1185">Reference proteome</keyword>
<dbReference type="Gene3D" id="1.10.150.130">
    <property type="match status" value="1"/>
</dbReference>
<reference evidence="4 5" key="1">
    <citation type="submission" date="2016-11" db="EMBL/GenBank/DDBJ databases">
        <authorList>
            <person name="Jaros S."/>
            <person name="Januszkiewicz K."/>
            <person name="Wedrychowicz H."/>
        </authorList>
    </citation>
    <scope>NUCLEOTIDE SEQUENCE [LARGE SCALE GENOMIC DNA]</scope>
    <source>
        <strain evidence="4 5">DSM 44666</strain>
    </source>
</reference>
<proteinExistence type="predicted"/>
<dbReference type="GO" id="GO:0003677">
    <property type="term" value="F:DNA binding"/>
    <property type="evidence" value="ECO:0007669"/>
    <property type="project" value="UniProtKB-UniRule"/>
</dbReference>